<dbReference type="SUPFAM" id="SSF81631">
    <property type="entry name" value="PAP/OAS1 substrate-binding domain"/>
    <property type="match status" value="1"/>
</dbReference>
<dbReference type="EC" id="2.7.7.-" evidence="1"/>
<dbReference type="SUPFAM" id="SSF81301">
    <property type="entry name" value="Nucleotidyltransferase"/>
    <property type="match status" value="1"/>
</dbReference>
<evidence type="ECO:0000313" key="1">
    <source>
        <dbReference type="EMBL" id="OPX46293.1"/>
    </source>
</evidence>
<name>A0A1V4SR82_RUMHU</name>
<gene>
    <name evidence="1" type="primary">aadK</name>
    <name evidence="1" type="ORF">CLHUN_01090</name>
</gene>
<accession>A0A1V4SR82</accession>
<proteinExistence type="predicted"/>
<dbReference type="STRING" id="48256.CLHUN_01090"/>
<reference evidence="1 2" key="1">
    <citation type="submission" date="2017-03" db="EMBL/GenBank/DDBJ databases">
        <title>Genome sequence of Clostridium hungatei DSM 14427.</title>
        <authorList>
            <person name="Poehlein A."/>
            <person name="Daniel R."/>
        </authorList>
    </citation>
    <scope>NUCLEOTIDE SEQUENCE [LARGE SCALE GENOMIC DNA]</scope>
    <source>
        <strain evidence="1 2">DSM 14427</strain>
    </source>
</reference>
<dbReference type="AlphaFoldDB" id="A0A1V4SR82"/>
<dbReference type="Gene3D" id="3.30.460.10">
    <property type="entry name" value="Beta Polymerase, domain 2"/>
    <property type="match status" value="1"/>
</dbReference>
<organism evidence="1 2">
    <name type="scientific">Ruminiclostridium hungatei</name>
    <name type="common">Clostridium hungatei</name>
    <dbReference type="NCBI Taxonomy" id="48256"/>
    <lineage>
        <taxon>Bacteria</taxon>
        <taxon>Bacillati</taxon>
        <taxon>Bacillota</taxon>
        <taxon>Clostridia</taxon>
        <taxon>Eubacteriales</taxon>
        <taxon>Oscillospiraceae</taxon>
        <taxon>Ruminiclostridium</taxon>
    </lineage>
</organism>
<dbReference type="GO" id="GO:0016779">
    <property type="term" value="F:nucleotidyltransferase activity"/>
    <property type="evidence" value="ECO:0007669"/>
    <property type="project" value="UniProtKB-KW"/>
</dbReference>
<dbReference type="OrthoDB" id="9776406at2"/>
<keyword evidence="1" id="KW-0548">Nucleotidyltransferase</keyword>
<dbReference type="InterPro" id="IPR007530">
    <property type="entry name" value="Aminoglycoside_adenylylTfrase"/>
</dbReference>
<keyword evidence="1" id="KW-0808">Transferase</keyword>
<dbReference type="Proteomes" id="UP000191554">
    <property type="component" value="Unassembled WGS sequence"/>
</dbReference>
<dbReference type="InterPro" id="IPR043519">
    <property type="entry name" value="NT_sf"/>
</dbReference>
<dbReference type="Pfam" id="PF04439">
    <property type="entry name" value="Adenyl_transf"/>
    <property type="match status" value="1"/>
</dbReference>
<dbReference type="EMBL" id="MZGX01000001">
    <property type="protein sequence ID" value="OPX46293.1"/>
    <property type="molecule type" value="Genomic_DNA"/>
</dbReference>
<protein>
    <submittedName>
        <fullName evidence="1">Aminoglycoside 6-adenylyltransferase</fullName>
        <ecNumber evidence="1">2.7.7.-</ecNumber>
    </submittedName>
</protein>
<dbReference type="Gene3D" id="1.20.120.330">
    <property type="entry name" value="Nucleotidyltransferases domain 2"/>
    <property type="match status" value="1"/>
</dbReference>
<comment type="caution">
    <text evidence="1">The sequence shown here is derived from an EMBL/GenBank/DDBJ whole genome shotgun (WGS) entry which is preliminary data.</text>
</comment>
<keyword evidence="2" id="KW-1185">Reference proteome</keyword>
<dbReference type="RefSeq" id="WP_080062615.1">
    <property type="nucleotide sequence ID" value="NZ_MZGX01000001.1"/>
</dbReference>
<sequence length="292" mass="34108">MHDTYEKYEALISKIAVFAHEREDIRAVIVQGSRAREDMPADDWPDLDVSIITTAPEFYISNETWLSQLGGYWLTFTENTAVGGGKERRVLFEDGLDVDFAVIPYEFVRHIMLNGIPEDVKYSLGRGFRILIDKDGAFKDFPGTDMKPALPEPPSGREYLEFVNDFIYHYVWTLKKLNRKEIWAAIGCSDGYLKVRLLKLIEWHSRAFNGRGYDTWHAGRFIEKWADPRVAEGLKHSFGHFDQKDIFRSLKETYKLFRMLAIEVAQKLDYDYPYENEQKVLLWSGEKLEKLQ</sequence>
<evidence type="ECO:0000313" key="2">
    <source>
        <dbReference type="Proteomes" id="UP000191554"/>
    </source>
</evidence>